<evidence type="ECO:0000259" key="1">
    <source>
        <dbReference type="PROSITE" id="PS51704"/>
    </source>
</evidence>
<gene>
    <name evidence="2" type="ORF">ACFQGU_16190</name>
</gene>
<reference evidence="3" key="1">
    <citation type="journal article" date="2019" name="Int. J. Syst. Evol. Microbiol.">
        <title>The Global Catalogue of Microorganisms (GCM) 10K type strain sequencing project: providing services to taxonomists for standard genome sequencing and annotation.</title>
        <authorList>
            <consortium name="The Broad Institute Genomics Platform"/>
            <consortium name="The Broad Institute Genome Sequencing Center for Infectious Disease"/>
            <person name="Wu L."/>
            <person name="Ma J."/>
        </authorList>
    </citation>
    <scope>NUCLEOTIDE SEQUENCE [LARGE SCALE GENOMIC DNA]</scope>
    <source>
        <strain evidence="3">CGMCC 4.7317</strain>
    </source>
</reference>
<dbReference type="InterPro" id="IPR030395">
    <property type="entry name" value="GP_PDE_dom"/>
</dbReference>
<dbReference type="Gene3D" id="3.20.20.190">
    <property type="entry name" value="Phosphatidylinositol (PI) phosphodiesterase"/>
    <property type="match status" value="1"/>
</dbReference>
<dbReference type="Proteomes" id="UP001596138">
    <property type="component" value="Unassembled WGS sequence"/>
</dbReference>
<proteinExistence type="predicted"/>
<evidence type="ECO:0000313" key="2">
    <source>
        <dbReference type="EMBL" id="MFC6239415.1"/>
    </source>
</evidence>
<keyword evidence="3" id="KW-1185">Reference proteome</keyword>
<dbReference type="Pfam" id="PF03009">
    <property type="entry name" value="GDPD"/>
    <property type="match status" value="1"/>
</dbReference>
<sequence>MRPQVVAHRGSSADAPEHTLDAYLRALADGADALECDVRLTADGHLVCVHDRTIDRTSDGRGVVSVMTLDELHDHDFGAYRKEQAPLTRRERRRQAMLSFGRDFAPFDSGPFLVAATGTSAGVSAEKPEAGGRDGAGPMLEDEPLVMDEARHRVLTLDRLLELVLDSDREVGLAIETKHPTRYAGLVEERVAQTLRRFGLARPRTENDQRIRVMSFSQLSVRRMRAMTPGLPTVFLMERVPLRFRDGSLPFGARIAGPSIDIVRQYPRYVDRVHRQGNAVHVWTVDDPADVELCVRLGVDAIISNHPRMVAEHLGL</sequence>
<feature type="domain" description="GP-PDE" evidence="1">
    <location>
        <begin position="3"/>
        <end position="314"/>
    </location>
</feature>
<comment type="caution">
    <text evidence="2">The sequence shown here is derived from an EMBL/GenBank/DDBJ whole genome shotgun (WGS) entry which is preliminary data.</text>
</comment>
<evidence type="ECO:0000313" key="3">
    <source>
        <dbReference type="Proteomes" id="UP001596138"/>
    </source>
</evidence>
<dbReference type="EMBL" id="JBHSTI010000028">
    <property type="protein sequence ID" value="MFC6239415.1"/>
    <property type="molecule type" value="Genomic_DNA"/>
</dbReference>
<protein>
    <submittedName>
        <fullName evidence="2">Glycerophosphodiester phosphodiesterase</fullName>
    </submittedName>
</protein>
<accession>A0ABW1T5Q6</accession>
<dbReference type="PANTHER" id="PTHR46211:SF13">
    <property type="entry name" value="GLYCEROPHOSPHODIESTER PHOSPHODIESTERASE 1-RELATED"/>
    <property type="match status" value="1"/>
</dbReference>
<dbReference type="PANTHER" id="PTHR46211">
    <property type="entry name" value="GLYCEROPHOSPHORYL DIESTER PHOSPHODIESTERASE"/>
    <property type="match status" value="1"/>
</dbReference>
<name>A0ABW1T5Q6_9ACTN</name>
<dbReference type="InterPro" id="IPR017946">
    <property type="entry name" value="PLC-like_Pdiesterase_TIM-brl"/>
</dbReference>
<dbReference type="RefSeq" id="WP_386768696.1">
    <property type="nucleotide sequence ID" value="NZ_JBHSTI010000028.1"/>
</dbReference>
<organism evidence="2 3">
    <name type="scientific">Longivirga aurantiaca</name>
    <dbReference type="NCBI Taxonomy" id="1837743"/>
    <lineage>
        <taxon>Bacteria</taxon>
        <taxon>Bacillati</taxon>
        <taxon>Actinomycetota</taxon>
        <taxon>Actinomycetes</taxon>
        <taxon>Sporichthyales</taxon>
        <taxon>Sporichthyaceae</taxon>
        <taxon>Longivirga</taxon>
    </lineage>
</organism>
<dbReference type="PROSITE" id="PS51704">
    <property type="entry name" value="GP_PDE"/>
    <property type="match status" value="1"/>
</dbReference>
<dbReference type="SUPFAM" id="SSF51695">
    <property type="entry name" value="PLC-like phosphodiesterases"/>
    <property type="match status" value="1"/>
</dbReference>